<feature type="compositionally biased region" description="Polar residues" evidence="1">
    <location>
        <begin position="591"/>
        <end position="602"/>
    </location>
</feature>
<gene>
    <name evidence="2" type="ORF">JAAARDRAFT_190979</name>
</gene>
<evidence type="ECO:0000313" key="2">
    <source>
        <dbReference type="EMBL" id="KDQ60839.1"/>
    </source>
</evidence>
<dbReference type="InterPro" id="IPR032675">
    <property type="entry name" value="LRR_dom_sf"/>
</dbReference>
<dbReference type="Gene3D" id="3.80.10.10">
    <property type="entry name" value="Ribonuclease Inhibitor"/>
    <property type="match status" value="1"/>
</dbReference>
<evidence type="ECO:0000313" key="3">
    <source>
        <dbReference type="Proteomes" id="UP000027265"/>
    </source>
</evidence>
<proteinExistence type="predicted"/>
<feature type="compositionally biased region" description="Basic and acidic residues" evidence="1">
    <location>
        <begin position="366"/>
        <end position="383"/>
    </location>
</feature>
<dbReference type="HOGENOM" id="CLU_384512_0_0_1"/>
<sequence length="719" mass="81263">MTRPIVLWNPKHQVTSDESCTTIIKSTFPPPPIPPPYLSNSASSFPLSYIPPLSYFCIRKLVEYPDQIRSLEPNPFPLPYKAPESPASFDIIKALFPDSHSDNFIVSDSDPRLWSVVTQIYSGLPVNFRTYRIPLSDPHIPLLQHVPSSPDFSLITILEIPSCRHLTDDTVVELKVLHNLCVLDVSRTVISTHGILNLSRTLGWSDDDDVDQQRRGPWGLRILRLQHCPHVEKTILNCLKTFPLLSVVDLRLTKFTGGIDILTAPFKRMNPAKHSRLFHPDIHVALDALETFAQDDPLFPCRSPHILHIDRLNYGSKKSLATVIAEHPRFIPKEPDRDRWLPSHRRTSSYGEEYSYHRSYASRYESPQRQRRDREPRLPHEYDDGYNAGDTCCDDHECNCRYPSEYSDDGYGDEGSDEDDQDEDEDGTDLEDYYGEEDEDEDDGDYEAEYSSYYGLGPNIDDIVSTGALEQSSHEAALLFYTQVPSRMPIPPSLPARNEESISEEDSRFMLIRPPPSWHLLDSLPRPIQLADEKRRRRKQALSQLDRVFVSLDTEVVPSARNNTKSKGKVETVCGMINKRRKVGDGFYDGNESSQQQKQVPATRNPFRRPPSFAGPPSTSEPSSTASLVRKRSTINMKDSLGGTGTVTPTPVLKPISTIKVPDLPISQRPKKQGVVKPPSKMSKSNSKPKSRSNGKIGDEGSSGKGFDWGSWSNRNRRT</sequence>
<reference evidence="3" key="1">
    <citation type="journal article" date="2014" name="Proc. Natl. Acad. Sci. U.S.A.">
        <title>Extensive sampling of basidiomycete genomes demonstrates inadequacy of the white-rot/brown-rot paradigm for wood decay fungi.</title>
        <authorList>
            <person name="Riley R."/>
            <person name="Salamov A.A."/>
            <person name="Brown D.W."/>
            <person name="Nagy L.G."/>
            <person name="Floudas D."/>
            <person name="Held B.W."/>
            <person name="Levasseur A."/>
            <person name="Lombard V."/>
            <person name="Morin E."/>
            <person name="Otillar R."/>
            <person name="Lindquist E.A."/>
            <person name="Sun H."/>
            <person name="LaButti K.M."/>
            <person name="Schmutz J."/>
            <person name="Jabbour D."/>
            <person name="Luo H."/>
            <person name="Baker S.E."/>
            <person name="Pisabarro A.G."/>
            <person name="Walton J.D."/>
            <person name="Blanchette R.A."/>
            <person name="Henrissat B."/>
            <person name="Martin F."/>
            <person name="Cullen D."/>
            <person name="Hibbett D.S."/>
            <person name="Grigoriev I.V."/>
        </authorList>
    </citation>
    <scope>NUCLEOTIDE SEQUENCE [LARGE SCALE GENOMIC DNA]</scope>
    <source>
        <strain evidence="3">MUCL 33604</strain>
    </source>
</reference>
<feature type="region of interest" description="Disordered" evidence="1">
    <location>
        <begin position="359"/>
        <end position="388"/>
    </location>
</feature>
<accession>A0A067Q1H2</accession>
<dbReference type="AlphaFoldDB" id="A0A067Q1H2"/>
<feature type="compositionally biased region" description="Low complexity" evidence="1">
    <location>
        <begin position="677"/>
        <end position="686"/>
    </location>
</feature>
<keyword evidence="3" id="KW-1185">Reference proteome</keyword>
<feature type="region of interest" description="Disordered" evidence="1">
    <location>
        <begin position="408"/>
        <end position="445"/>
    </location>
</feature>
<evidence type="ECO:0000256" key="1">
    <source>
        <dbReference type="SAM" id="MobiDB-lite"/>
    </source>
</evidence>
<feature type="compositionally biased region" description="Low complexity" evidence="1">
    <location>
        <begin position="616"/>
        <end position="627"/>
    </location>
</feature>
<name>A0A067Q1H2_9AGAM</name>
<dbReference type="OrthoDB" id="3215314at2759"/>
<dbReference type="Proteomes" id="UP000027265">
    <property type="component" value="Unassembled WGS sequence"/>
</dbReference>
<protein>
    <submittedName>
        <fullName evidence="2">Uncharacterized protein</fullName>
    </submittedName>
</protein>
<dbReference type="SUPFAM" id="SSF52047">
    <property type="entry name" value="RNI-like"/>
    <property type="match status" value="1"/>
</dbReference>
<organism evidence="2 3">
    <name type="scientific">Jaapia argillacea MUCL 33604</name>
    <dbReference type="NCBI Taxonomy" id="933084"/>
    <lineage>
        <taxon>Eukaryota</taxon>
        <taxon>Fungi</taxon>
        <taxon>Dikarya</taxon>
        <taxon>Basidiomycota</taxon>
        <taxon>Agaricomycotina</taxon>
        <taxon>Agaricomycetes</taxon>
        <taxon>Agaricomycetidae</taxon>
        <taxon>Jaapiales</taxon>
        <taxon>Jaapiaceae</taxon>
        <taxon>Jaapia</taxon>
    </lineage>
</organism>
<feature type="region of interest" description="Disordered" evidence="1">
    <location>
        <begin position="584"/>
        <end position="719"/>
    </location>
</feature>
<dbReference type="EMBL" id="KL197713">
    <property type="protein sequence ID" value="KDQ60839.1"/>
    <property type="molecule type" value="Genomic_DNA"/>
</dbReference>
<dbReference type="InParanoid" id="A0A067Q1H2"/>